<dbReference type="Pfam" id="PF05208">
    <property type="entry name" value="ALG3"/>
    <property type="match status" value="1"/>
</dbReference>
<dbReference type="VEuPathDB" id="AmoebaDB:DICPUDRAFT_153070"/>
<feature type="transmembrane region" description="Helical" evidence="1">
    <location>
        <begin position="819"/>
        <end position="839"/>
    </location>
</feature>
<feature type="transmembrane region" description="Helical" evidence="1">
    <location>
        <begin position="999"/>
        <end position="1021"/>
    </location>
</feature>
<gene>
    <name evidence="2" type="ORF">DICPUDRAFT_153070</name>
</gene>
<evidence type="ECO:0000256" key="1">
    <source>
        <dbReference type="SAM" id="Phobius"/>
    </source>
</evidence>
<dbReference type="KEGG" id="dpp:DICPUDRAFT_153070"/>
<proteinExistence type="predicted"/>
<feature type="transmembrane region" description="Helical" evidence="1">
    <location>
        <begin position="965"/>
        <end position="987"/>
    </location>
</feature>
<dbReference type="eggNOG" id="KOG2762">
    <property type="taxonomic scope" value="Eukaryota"/>
</dbReference>
<dbReference type="InterPro" id="IPR007873">
    <property type="entry name" value="Glycosyltransferase_ALG3"/>
</dbReference>
<sequence>MIIFECSLLHFLQPHNYILSNNWRLSRDRSLNIGWENEDHNTSTIHSITTSYDNQYPNLYPDWTHLYYGSLKLSGYNDENIENLKCISSKDGTQLVSLSINRNKNSIIVDVYEKTELDFVENRMPIIKPNRKDSFKHVNNISPNYNIVFPLDDYNEVWINTLEISSIRESLKNDNYNKLVNKINNNSESYQSNIYNYKESSIPPKPQLEISPNGNSLLLSFYNKIYIQQLQDNNEKEKNNNIVVINEDYIVKDIKFIPDSNKRNSFLVLAYDNSKKSTPSTSLSSIKKNKIILYNYEEGGWVDRELELPYILSNSVRMVTNKEKGDDYDCYQNNKDTYEQPILIAFQDLDFTVHLTQLFKSKDKGKDYIKIIKSLPIPFHSETPLDSKHHVSIGFSKDSSLISIQYPNSNIIYILKKDSDHNGIYDFKLTSIIDELPTRVNGDVLLFNLKYNYLVTNFGGHLSFFRDLADQVSHCDKTSRTKSYYLPSPPIILKNDQHLNQSDSLLLEKYGILYLLKNDQTSLNSIKVKYIIYTIFGYLLIYRLQRRISQFEYLYLGPFIERILKKKSKKLTLANIQEFFFYIIALFILGFSFYEIVNQPAFTNDWPAHIHHIDQFLNPPSKDSSIFKNYIISNQQQYEQLNTNSHYFKSFKDQHQSNKYFEELIPALIRNHFDFDYSHYMHYHGPNTYPAGFTYLYTFLYYISNRGNCLQIFQAIWAILEFINFILIKRICSKLKIPIFLSILPIISNRLHLYNVRIVINDFPSTFLIHIAILLFISKRFKLFSIIYSLTVSLKLHTIFYSPAILFIFFNSLTLNETIYYLSIMAIIQILLGLPFLLVNPVAYISNAYDLSRTLLWEKTRNFKFVGRILYDMKLFNLLLILALVLTIIVFIMKYQNIINQLKKLENIKIVKKLKVNDIKNFKYYDSVSMELIMNRIFTLSFISINFFAIVWARGLYTPFMCWYFYTLPIILYFSEFSNTFIILYWISHEVLYRAFKDLYFEMFATWLFFNINLSIIIRLFQKFKPHDKNNIKLYNINNSTQEIYNKKLN</sequence>
<keyword evidence="1" id="KW-0812">Transmembrane</keyword>
<dbReference type="FunCoup" id="F0ZMZ4">
    <property type="interactions" value="572"/>
</dbReference>
<dbReference type="OMA" id="NDWPAHI"/>
<reference evidence="3" key="1">
    <citation type="journal article" date="2011" name="Genome Biol.">
        <title>Comparative genomics of the social amoebae Dictyostelium discoideum and Dictyostelium purpureum.</title>
        <authorList>
            <consortium name="US DOE Joint Genome Institute (JGI-PGF)"/>
            <person name="Sucgang R."/>
            <person name="Kuo A."/>
            <person name="Tian X."/>
            <person name="Salerno W."/>
            <person name="Parikh A."/>
            <person name="Feasley C.L."/>
            <person name="Dalin E."/>
            <person name="Tu H."/>
            <person name="Huang E."/>
            <person name="Barry K."/>
            <person name="Lindquist E."/>
            <person name="Shapiro H."/>
            <person name="Bruce D."/>
            <person name="Schmutz J."/>
            <person name="Salamov A."/>
            <person name="Fey P."/>
            <person name="Gaudet P."/>
            <person name="Anjard C."/>
            <person name="Babu M.M."/>
            <person name="Basu S."/>
            <person name="Bushmanova Y."/>
            <person name="van der Wel H."/>
            <person name="Katoh-Kurasawa M."/>
            <person name="Dinh C."/>
            <person name="Coutinho P.M."/>
            <person name="Saito T."/>
            <person name="Elias M."/>
            <person name="Schaap P."/>
            <person name="Kay R.R."/>
            <person name="Henrissat B."/>
            <person name="Eichinger L."/>
            <person name="Rivero F."/>
            <person name="Putnam N.H."/>
            <person name="West C.M."/>
            <person name="Loomis W.F."/>
            <person name="Chisholm R.L."/>
            <person name="Shaulsky G."/>
            <person name="Strassmann J.E."/>
            <person name="Queller D.C."/>
            <person name="Kuspa A."/>
            <person name="Grigoriev I.V."/>
        </authorList>
    </citation>
    <scope>NUCLEOTIDE SEQUENCE [LARGE SCALE GENOMIC DNA]</scope>
    <source>
        <strain evidence="3">QSDP1</strain>
    </source>
</reference>
<feature type="transmembrane region" description="Helical" evidence="1">
    <location>
        <begin position="528"/>
        <end position="544"/>
    </location>
</feature>
<evidence type="ECO:0000313" key="2">
    <source>
        <dbReference type="EMBL" id="EGC34695.1"/>
    </source>
</evidence>
<dbReference type="InParanoid" id="F0ZMZ4"/>
<feature type="transmembrane region" description="Helical" evidence="1">
    <location>
        <begin position="933"/>
        <end position="953"/>
    </location>
</feature>
<dbReference type="GO" id="GO:0052925">
    <property type="term" value="F:dol-P-Man:Man(5)GlcNAc(2)-PP-Dol alpha-1,3-mannosyltransferase activity"/>
    <property type="evidence" value="ECO:0000318"/>
    <property type="project" value="GO_Central"/>
</dbReference>
<dbReference type="STRING" id="5786.F0ZMZ4"/>
<dbReference type="PANTHER" id="PTHR12646:SF1">
    <property type="match status" value="1"/>
</dbReference>
<evidence type="ECO:0000313" key="3">
    <source>
        <dbReference type="Proteomes" id="UP000001064"/>
    </source>
</evidence>
<name>F0ZMZ4_DICPU</name>
<dbReference type="RefSeq" id="XP_003288780.1">
    <property type="nucleotide sequence ID" value="XM_003288732.1"/>
</dbReference>
<dbReference type="EMBL" id="GL871087">
    <property type="protein sequence ID" value="EGC34695.1"/>
    <property type="molecule type" value="Genomic_DNA"/>
</dbReference>
<dbReference type="Proteomes" id="UP000001064">
    <property type="component" value="Unassembled WGS sequence"/>
</dbReference>
<feature type="transmembrane region" description="Helical" evidence="1">
    <location>
        <begin position="579"/>
        <end position="597"/>
    </location>
</feature>
<dbReference type="GO" id="GO:0005783">
    <property type="term" value="C:endoplasmic reticulum"/>
    <property type="evidence" value="ECO:0000318"/>
    <property type="project" value="GO_Central"/>
</dbReference>
<dbReference type="GeneID" id="10499320"/>
<keyword evidence="3" id="KW-1185">Reference proteome</keyword>
<protein>
    <submittedName>
        <fullName evidence="2">Uncharacterized protein</fullName>
    </submittedName>
</protein>
<dbReference type="OrthoDB" id="20028at2759"/>
<feature type="transmembrane region" description="Helical" evidence="1">
    <location>
        <begin position="875"/>
        <end position="895"/>
    </location>
</feature>
<feature type="transmembrane region" description="Helical" evidence="1">
    <location>
        <begin position="758"/>
        <end position="777"/>
    </location>
</feature>
<dbReference type="AlphaFoldDB" id="F0ZMZ4"/>
<feature type="transmembrane region" description="Helical" evidence="1">
    <location>
        <begin position="786"/>
        <end position="813"/>
    </location>
</feature>
<keyword evidence="1" id="KW-1133">Transmembrane helix</keyword>
<feature type="transmembrane region" description="Helical" evidence="1">
    <location>
        <begin position="735"/>
        <end position="752"/>
    </location>
</feature>
<dbReference type="PANTHER" id="PTHR12646">
    <property type="entry name" value="NOT56 - RELATED"/>
    <property type="match status" value="1"/>
</dbReference>
<keyword evidence="1" id="KW-0472">Membrane</keyword>
<organism evidence="2 3">
    <name type="scientific">Dictyostelium purpureum</name>
    <name type="common">Slime mold</name>
    <dbReference type="NCBI Taxonomy" id="5786"/>
    <lineage>
        <taxon>Eukaryota</taxon>
        <taxon>Amoebozoa</taxon>
        <taxon>Evosea</taxon>
        <taxon>Eumycetozoa</taxon>
        <taxon>Dictyostelia</taxon>
        <taxon>Dictyosteliales</taxon>
        <taxon>Dictyosteliaceae</taxon>
        <taxon>Dictyostelium</taxon>
    </lineage>
</organism>
<accession>F0ZMZ4</accession>